<evidence type="ECO:0000256" key="11">
    <source>
        <dbReference type="PROSITE-ProRule" id="PRU00886"/>
    </source>
</evidence>
<evidence type="ECO:0000256" key="10">
    <source>
        <dbReference type="ARBA" id="ARBA00031356"/>
    </source>
</evidence>
<gene>
    <name evidence="13" type="primary">guaA</name>
    <name evidence="13" type="ORF">IAA66_04185</name>
</gene>
<organism evidence="13 14">
    <name type="scientific">Candidatus Avichristensenella intestinipullorum</name>
    <dbReference type="NCBI Taxonomy" id="2840693"/>
    <lineage>
        <taxon>Bacteria</taxon>
        <taxon>Bacillati</taxon>
        <taxon>Bacillota</taxon>
        <taxon>Clostridia</taxon>
        <taxon>Candidatus Avichristensenella</taxon>
    </lineage>
</organism>
<protein>
    <recommendedName>
        <fullName evidence="3">GMP synthase (glutamine-hydrolyzing)</fullName>
        <ecNumber evidence="3">6.3.5.2</ecNumber>
    </recommendedName>
    <alternativeName>
        <fullName evidence="10">Glutamine amidotransferase</fullName>
    </alternativeName>
</protein>
<dbReference type="GO" id="GO:0005524">
    <property type="term" value="F:ATP binding"/>
    <property type="evidence" value="ECO:0007669"/>
    <property type="project" value="UniProtKB-UniRule"/>
</dbReference>
<name>A0A9D0YV10_9FIRM</name>
<dbReference type="EMBL" id="DVFI01000062">
    <property type="protein sequence ID" value="HIQ62771.1"/>
    <property type="molecule type" value="Genomic_DNA"/>
</dbReference>
<comment type="caution">
    <text evidence="13">The sequence shown here is derived from an EMBL/GenBank/DDBJ whole genome shotgun (WGS) entry which is preliminary data.</text>
</comment>
<keyword evidence="5 11" id="KW-0547">Nucleotide-binding</keyword>
<sequence>MPQSQTVLVLHFGGPYAAHVARLIRTEHVFCEVLPCNAALETIRARQPVGLVLAGEDFDRYPCDPGVFSLGVPILRVSSPSDCDALSDFLFARCECRADWNMDMFIRDAVADIERQVGDGRVLLGLSGGVDSAVTAALIHRAIGNRLDCVFVDHGLMRKGEPEEVRQVFTRTFDVHLVAVDASDRFLDKLAGVEDPERKRKIIGAEFIDVFSAEAEKLGRLDYLAQGTIYPDIIESGSAPGEGVIKSHHNVGGLPERIQFKGLVEPLRMLFKDEVRQVGLALGLPESMVRRQPFPGPGLGVRVTGAITREKVHIEREADAIFRQELERAGLAEDISQYFTVLTGARSVGVRDGKRAYDNVVCLRAVHTTDFMTASWARLPYEVVARVSQRIAAEVPHVSRVVLDVTDKPPAAIEWE</sequence>
<evidence type="ECO:0000313" key="14">
    <source>
        <dbReference type="Proteomes" id="UP000886819"/>
    </source>
</evidence>
<dbReference type="Pfam" id="PF02540">
    <property type="entry name" value="NAD_synthase"/>
    <property type="match status" value="1"/>
</dbReference>
<keyword evidence="8 11" id="KW-0067">ATP-binding</keyword>
<dbReference type="FunFam" id="3.30.300.10:FF:000002">
    <property type="entry name" value="GMP synthase [glutamine-hydrolyzing]"/>
    <property type="match status" value="1"/>
</dbReference>
<dbReference type="InterPro" id="IPR014729">
    <property type="entry name" value="Rossmann-like_a/b/a_fold"/>
</dbReference>
<evidence type="ECO:0000256" key="9">
    <source>
        <dbReference type="ARBA" id="ARBA00022962"/>
    </source>
</evidence>
<dbReference type="PROSITE" id="PS51553">
    <property type="entry name" value="GMPS_ATP_PPASE"/>
    <property type="match status" value="1"/>
</dbReference>
<dbReference type="SUPFAM" id="SSF52402">
    <property type="entry name" value="Adenine nucleotide alpha hydrolases-like"/>
    <property type="match status" value="1"/>
</dbReference>
<dbReference type="InterPro" id="IPR025777">
    <property type="entry name" value="GMPS_ATP_PPase_dom"/>
</dbReference>
<evidence type="ECO:0000256" key="3">
    <source>
        <dbReference type="ARBA" id="ARBA00012746"/>
    </source>
</evidence>
<feature type="binding site" evidence="11">
    <location>
        <begin position="127"/>
        <end position="133"/>
    </location>
    <ligand>
        <name>ATP</name>
        <dbReference type="ChEBI" id="CHEBI:30616"/>
    </ligand>
</feature>
<dbReference type="InterPro" id="IPR001674">
    <property type="entry name" value="GMP_synth_C"/>
</dbReference>
<keyword evidence="9" id="KW-0315">Glutamine amidotransferase</keyword>
<reference evidence="13" key="2">
    <citation type="journal article" date="2021" name="PeerJ">
        <title>Extensive microbial diversity within the chicken gut microbiome revealed by metagenomics and culture.</title>
        <authorList>
            <person name="Gilroy R."/>
            <person name="Ravi A."/>
            <person name="Getino M."/>
            <person name="Pursley I."/>
            <person name="Horton D.L."/>
            <person name="Alikhan N.F."/>
            <person name="Baker D."/>
            <person name="Gharbi K."/>
            <person name="Hall N."/>
            <person name="Watson M."/>
            <person name="Adriaenssens E.M."/>
            <person name="Foster-Nyarko E."/>
            <person name="Jarju S."/>
            <person name="Secka A."/>
            <person name="Antonio M."/>
            <person name="Oren A."/>
            <person name="Chaudhuri R.R."/>
            <person name="La Ragione R."/>
            <person name="Hildebrand F."/>
            <person name="Pallen M.J."/>
        </authorList>
    </citation>
    <scope>NUCLEOTIDE SEQUENCE</scope>
    <source>
        <strain evidence="13">ChiHile30-977</strain>
    </source>
</reference>
<dbReference type="Gene3D" id="3.30.300.10">
    <property type="match status" value="1"/>
</dbReference>
<evidence type="ECO:0000259" key="12">
    <source>
        <dbReference type="PROSITE" id="PS51553"/>
    </source>
</evidence>
<dbReference type="GO" id="GO:0003921">
    <property type="term" value="F:GMP synthase activity"/>
    <property type="evidence" value="ECO:0007669"/>
    <property type="project" value="InterPro"/>
</dbReference>
<keyword evidence="7 11" id="KW-0658">Purine biosynthesis</keyword>
<evidence type="ECO:0000256" key="8">
    <source>
        <dbReference type="ARBA" id="ARBA00022840"/>
    </source>
</evidence>
<dbReference type="EC" id="6.3.5.2" evidence="3"/>
<dbReference type="PANTHER" id="PTHR11922">
    <property type="entry name" value="GMP SYNTHASE-RELATED"/>
    <property type="match status" value="1"/>
</dbReference>
<evidence type="ECO:0000256" key="2">
    <source>
        <dbReference type="ARBA" id="ARBA00005153"/>
    </source>
</evidence>
<dbReference type="Pfam" id="PF00958">
    <property type="entry name" value="GMP_synt_C"/>
    <property type="match status" value="1"/>
</dbReference>
<dbReference type="InterPro" id="IPR022310">
    <property type="entry name" value="NAD/GMP_synthase"/>
</dbReference>
<accession>A0A9D0YV10</accession>
<evidence type="ECO:0000256" key="4">
    <source>
        <dbReference type="ARBA" id="ARBA00022598"/>
    </source>
</evidence>
<evidence type="ECO:0000256" key="7">
    <source>
        <dbReference type="ARBA" id="ARBA00022755"/>
    </source>
</evidence>
<evidence type="ECO:0000313" key="13">
    <source>
        <dbReference type="EMBL" id="HIQ62771.1"/>
    </source>
</evidence>
<reference evidence="13" key="1">
    <citation type="submission" date="2020-10" db="EMBL/GenBank/DDBJ databases">
        <authorList>
            <person name="Gilroy R."/>
        </authorList>
    </citation>
    <scope>NUCLEOTIDE SEQUENCE</scope>
    <source>
        <strain evidence="13">ChiHile30-977</strain>
    </source>
</reference>
<comment type="pathway">
    <text evidence="2">Purine metabolism; GMP biosynthesis; GMP from XMP (L-Gln route): step 1/1.</text>
</comment>
<proteinExistence type="predicted"/>
<feature type="domain" description="GMPS ATP-PPase" evidence="12">
    <location>
        <begin position="100"/>
        <end position="291"/>
    </location>
</feature>
<dbReference type="AlphaFoldDB" id="A0A9D0YV10"/>
<dbReference type="FunFam" id="3.40.50.620:FF:000001">
    <property type="entry name" value="GMP synthase [glutamine-hydrolyzing]"/>
    <property type="match status" value="1"/>
</dbReference>
<dbReference type="Proteomes" id="UP000886819">
    <property type="component" value="Unassembled WGS sequence"/>
</dbReference>
<dbReference type="GO" id="GO:0005829">
    <property type="term" value="C:cytosol"/>
    <property type="evidence" value="ECO:0007669"/>
    <property type="project" value="TreeGrafter"/>
</dbReference>
<dbReference type="CDD" id="cd01997">
    <property type="entry name" value="GMP_synthase_C"/>
    <property type="match status" value="1"/>
</dbReference>
<evidence type="ECO:0000256" key="6">
    <source>
        <dbReference type="ARBA" id="ARBA00022749"/>
    </source>
</evidence>
<dbReference type="NCBIfam" id="TIGR00884">
    <property type="entry name" value="guaA_Cterm"/>
    <property type="match status" value="1"/>
</dbReference>
<dbReference type="NCBIfam" id="NF000848">
    <property type="entry name" value="PRK00074.1"/>
    <property type="match status" value="1"/>
</dbReference>
<evidence type="ECO:0000256" key="1">
    <source>
        <dbReference type="ARBA" id="ARBA00002332"/>
    </source>
</evidence>
<dbReference type="Gene3D" id="3.40.50.620">
    <property type="entry name" value="HUPs"/>
    <property type="match status" value="1"/>
</dbReference>
<dbReference type="PANTHER" id="PTHR11922:SF2">
    <property type="entry name" value="GMP SYNTHASE [GLUTAMINE-HYDROLYZING]"/>
    <property type="match status" value="1"/>
</dbReference>
<keyword evidence="6 11" id="KW-0332">GMP biosynthesis</keyword>
<keyword evidence="4 13" id="KW-0436">Ligase</keyword>
<evidence type="ECO:0000256" key="5">
    <source>
        <dbReference type="ARBA" id="ARBA00022741"/>
    </source>
</evidence>
<comment type="function">
    <text evidence="1">Catalyzes the synthesis of GMP from XMP.</text>
</comment>